<proteinExistence type="predicted"/>
<comment type="caution">
    <text evidence="1">The sequence shown here is derived from an EMBL/GenBank/DDBJ whole genome shotgun (WGS) entry which is preliminary data.</text>
</comment>
<accession>A0A074MAR0</accession>
<keyword evidence="2" id="KW-1185">Reference proteome</keyword>
<dbReference type="EMBL" id="JMIW01000004">
    <property type="protein sequence ID" value="KEO89845.1"/>
    <property type="molecule type" value="Genomic_DNA"/>
</dbReference>
<evidence type="ECO:0000313" key="1">
    <source>
        <dbReference type="EMBL" id="KEO89845.1"/>
    </source>
</evidence>
<reference evidence="1 2" key="1">
    <citation type="submission" date="2014-04" db="EMBL/GenBank/DDBJ databases">
        <title>A comprehensive comparison of genomes of Erythrobacter spp. strains.</title>
        <authorList>
            <person name="Zheng Q."/>
        </authorList>
    </citation>
    <scope>NUCLEOTIDE SEQUENCE [LARGE SCALE GENOMIC DNA]</scope>
    <source>
        <strain evidence="1 2">DSM 6997</strain>
    </source>
</reference>
<dbReference type="Proteomes" id="UP000027647">
    <property type="component" value="Unassembled WGS sequence"/>
</dbReference>
<organism evidence="1 2">
    <name type="scientific">Erythrobacter longus</name>
    <dbReference type="NCBI Taxonomy" id="1044"/>
    <lineage>
        <taxon>Bacteria</taxon>
        <taxon>Pseudomonadati</taxon>
        <taxon>Pseudomonadota</taxon>
        <taxon>Alphaproteobacteria</taxon>
        <taxon>Sphingomonadales</taxon>
        <taxon>Erythrobacteraceae</taxon>
        <taxon>Erythrobacter/Porphyrobacter group</taxon>
        <taxon>Erythrobacter</taxon>
    </lineage>
</organism>
<dbReference type="AlphaFoldDB" id="A0A074MAR0"/>
<protein>
    <submittedName>
        <fullName evidence="1">Uncharacterized protein</fullName>
    </submittedName>
</protein>
<gene>
    <name evidence="1" type="ORF">EH31_11880</name>
</gene>
<name>A0A074MAR0_ERYLO</name>
<sequence>MHLTEKFAANGINLRIRQKRNRPFRLVLVDCPIGRKPGSGRFDKAVCVGLSFCTDHFGKPPANAGIDMITALGEPSVK</sequence>
<evidence type="ECO:0000313" key="2">
    <source>
        <dbReference type="Proteomes" id="UP000027647"/>
    </source>
</evidence>